<dbReference type="PANTHER" id="PTHR40051:SF1">
    <property type="entry name" value="YOLD-LIKE FAMILY PROTEIN"/>
    <property type="match status" value="1"/>
</dbReference>
<dbReference type="Pfam" id="PF08863">
    <property type="entry name" value="YolD"/>
    <property type="match status" value="1"/>
</dbReference>
<reference evidence="1" key="1">
    <citation type="submission" date="2022-05" db="EMBL/GenBank/DDBJ databases">
        <authorList>
            <person name="Colautti A."/>
            <person name="Iacumin L."/>
        </authorList>
    </citation>
    <scope>NUCLEOTIDE SEQUENCE</scope>
    <source>
        <strain evidence="1">DSM 30747</strain>
    </source>
</reference>
<gene>
    <name evidence="1" type="ORF">M9R61_18615</name>
</gene>
<dbReference type="Proteomes" id="UP001152172">
    <property type="component" value="Unassembled WGS sequence"/>
</dbReference>
<keyword evidence="2" id="KW-1185">Reference proteome</keyword>
<evidence type="ECO:0000313" key="1">
    <source>
        <dbReference type="EMBL" id="MCZ8535319.1"/>
    </source>
</evidence>
<sequence length="123" mass="14950">MANFEEDWNQLDLSRLQDRGSKKWVAMMLPEHVKMLREYSEEIKKEPCPNLNEFDYEAIHDQIALAMQRNVEIIIKRWKEGEFIYNRGTIQWIDLRKRTIELEDPFRSFELYIDEIVDVTILE</sequence>
<accession>A0A9X3RB57</accession>
<organism evidence="1 2">
    <name type="scientific">Psychrobacillus psychrodurans</name>
    <dbReference type="NCBI Taxonomy" id="126157"/>
    <lineage>
        <taxon>Bacteria</taxon>
        <taxon>Bacillati</taxon>
        <taxon>Bacillota</taxon>
        <taxon>Bacilli</taxon>
        <taxon>Bacillales</taxon>
        <taxon>Bacillaceae</taxon>
        <taxon>Psychrobacillus</taxon>
    </lineage>
</organism>
<protein>
    <submittedName>
        <fullName evidence="1">YolD-like family protein</fullName>
    </submittedName>
</protein>
<dbReference type="InterPro" id="IPR014962">
    <property type="entry name" value="YolD"/>
</dbReference>
<dbReference type="PANTHER" id="PTHR40051">
    <property type="entry name" value="IG HYPOTHETICAL 15966"/>
    <property type="match status" value="1"/>
</dbReference>
<comment type="caution">
    <text evidence="1">The sequence shown here is derived from an EMBL/GenBank/DDBJ whole genome shotgun (WGS) entry which is preliminary data.</text>
</comment>
<dbReference type="RefSeq" id="WP_269923306.1">
    <property type="nucleotide sequence ID" value="NZ_JAMKBI010000019.1"/>
</dbReference>
<evidence type="ECO:0000313" key="2">
    <source>
        <dbReference type="Proteomes" id="UP001152172"/>
    </source>
</evidence>
<dbReference type="EMBL" id="JAMKBI010000019">
    <property type="protein sequence ID" value="MCZ8535319.1"/>
    <property type="molecule type" value="Genomic_DNA"/>
</dbReference>
<dbReference type="AlphaFoldDB" id="A0A9X3RB57"/>
<proteinExistence type="predicted"/>
<name>A0A9X3RB57_9BACI</name>